<dbReference type="PRINTS" id="PR00420">
    <property type="entry name" value="RNGMNOXGNASE"/>
</dbReference>
<comment type="cofactor">
    <cofactor evidence="1">
        <name>FAD</name>
        <dbReference type="ChEBI" id="CHEBI:57692"/>
    </cofactor>
</comment>
<dbReference type="Gene3D" id="3.50.50.60">
    <property type="entry name" value="FAD/NAD(P)-binding domain"/>
    <property type="match status" value="1"/>
</dbReference>
<comment type="caution">
    <text evidence="6">The sequence shown here is derived from an EMBL/GenBank/DDBJ whole genome shotgun (WGS) entry which is preliminary data.</text>
</comment>
<dbReference type="InterPro" id="IPR036188">
    <property type="entry name" value="FAD/NAD-bd_sf"/>
</dbReference>
<dbReference type="Proteomes" id="UP001479436">
    <property type="component" value="Unassembled WGS sequence"/>
</dbReference>
<name>A0ABR2VSD5_9FUNG</name>
<evidence type="ECO:0000313" key="6">
    <source>
        <dbReference type="EMBL" id="KAK9695430.1"/>
    </source>
</evidence>
<accession>A0ABR2VSD5</accession>
<dbReference type="PANTHER" id="PTHR43004:SF19">
    <property type="entry name" value="BINDING MONOOXYGENASE, PUTATIVE (JCVI)-RELATED"/>
    <property type="match status" value="1"/>
</dbReference>
<dbReference type="SUPFAM" id="SSF51905">
    <property type="entry name" value="FAD/NAD(P)-binding domain"/>
    <property type="match status" value="1"/>
</dbReference>
<dbReference type="InterPro" id="IPR038220">
    <property type="entry name" value="PHOX_C_sf"/>
</dbReference>
<dbReference type="EMBL" id="JASJQH010008075">
    <property type="protein sequence ID" value="KAK9695430.1"/>
    <property type="molecule type" value="Genomic_DNA"/>
</dbReference>
<evidence type="ECO:0000256" key="4">
    <source>
        <dbReference type="ARBA" id="ARBA00023002"/>
    </source>
</evidence>
<keyword evidence="3" id="KW-0274">FAD</keyword>
<sequence>HRFRKSRYIPSVAKVEVLIVGAGSTGLFLANELASFMISFRIIDSSRSAFPFAKGMGLSARTLEILNNRNMLESFLKKGRPLNSYTLNHEGTKVGSFPIFGSDTPFPFILLLSENEVAKTLEQELEKQLKRESIVEYSTTLVNYSETKDGVTAFLRHANDVLETVECQYIIGCDDVDSAVRMGYHSDWGYEANSSIGLWVLGDMTINSTDISDEEVTFFLHNEGLLSFYPFQSHNRRFRVVANIQDIDYKKVQLHGEDTPTGKTLSTSSEKQMNPKFSMLPFTELESAIKVRASSAKVTVETATWMSYFSPMEGQANGFRRGRAFLCGDAAHSHSPTSGFGHDLGIQDAHNLAWKLFLVLTKQSSNYEKILDSYSAEREPIAAAAIWKTVYVNSLLATQGNMLDTIRTYLVSKMSNIQLFSQLIQDEVLQTNIHYDQSPIIKYLPEYSDRFVDYFETKYPWPTSSLNPLRVYPGYHLPDTTLRSLKIHPGKDTFTLYSKMAENVSFVLLLLTSTHSILPKKNVVFMDFLEVISCFSEVIRPMVIALPSAVEYAEMEEFSITCPNCQVGVEPSGQLHSYVGCKPGEMMLVLVRPDLYIASILKTQTYADITVDLKSFLRSFLLDRGEKGNSKIQ</sequence>
<dbReference type="Pfam" id="PF01494">
    <property type="entry name" value="FAD_binding_3"/>
    <property type="match status" value="1"/>
</dbReference>
<dbReference type="InterPro" id="IPR050641">
    <property type="entry name" value="RIFMO-like"/>
</dbReference>
<dbReference type="InterPro" id="IPR002938">
    <property type="entry name" value="FAD-bd"/>
</dbReference>
<keyword evidence="7" id="KW-1185">Reference proteome</keyword>
<dbReference type="Gene3D" id="3.40.30.20">
    <property type="match status" value="1"/>
</dbReference>
<organism evidence="6 7">
    <name type="scientific">Basidiobolus ranarum</name>
    <dbReference type="NCBI Taxonomy" id="34480"/>
    <lineage>
        <taxon>Eukaryota</taxon>
        <taxon>Fungi</taxon>
        <taxon>Fungi incertae sedis</taxon>
        <taxon>Zoopagomycota</taxon>
        <taxon>Entomophthoromycotina</taxon>
        <taxon>Basidiobolomycetes</taxon>
        <taxon>Basidiobolales</taxon>
        <taxon>Basidiobolaceae</taxon>
        <taxon>Basidiobolus</taxon>
    </lineage>
</organism>
<dbReference type="PANTHER" id="PTHR43004">
    <property type="entry name" value="TRK SYSTEM POTASSIUM UPTAKE PROTEIN"/>
    <property type="match status" value="1"/>
</dbReference>
<gene>
    <name evidence="6" type="ORF">K7432_012960</name>
</gene>
<evidence type="ECO:0000256" key="1">
    <source>
        <dbReference type="ARBA" id="ARBA00001974"/>
    </source>
</evidence>
<proteinExistence type="predicted"/>
<evidence type="ECO:0000259" key="5">
    <source>
        <dbReference type="Pfam" id="PF01494"/>
    </source>
</evidence>
<keyword evidence="4" id="KW-0560">Oxidoreductase</keyword>
<protein>
    <recommendedName>
        <fullName evidence="5">FAD-binding domain-containing protein</fullName>
    </recommendedName>
</protein>
<evidence type="ECO:0000256" key="2">
    <source>
        <dbReference type="ARBA" id="ARBA00022630"/>
    </source>
</evidence>
<evidence type="ECO:0000256" key="3">
    <source>
        <dbReference type="ARBA" id="ARBA00022827"/>
    </source>
</evidence>
<reference evidence="6 7" key="1">
    <citation type="submission" date="2023-04" db="EMBL/GenBank/DDBJ databases">
        <title>Genome of Basidiobolus ranarum AG-B5.</title>
        <authorList>
            <person name="Stajich J.E."/>
            <person name="Carter-House D."/>
            <person name="Gryganskyi A."/>
        </authorList>
    </citation>
    <scope>NUCLEOTIDE SEQUENCE [LARGE SCALE GENOMIC DNA]</scope>
    <source>
        <strain evidence="6 7">AG-B5</strain>
    </source>
</reference>
<feature type="domain" description="FAD-binding" evidence="5">
    <location>
        <begin position="14"/>
        <end position="386"/>
    </location>
</feature>
<feature type="non-terminal residue" evidence="6">
    <location>
        <position position="1"/>
    </location>
</feature>
<dbReference type="Gene3D" id="3.30.70.2450">
    <property type="match status" value="1"/>
</dbReference>
<evidence type="ECO:0000313" key="7">
    <source>
        <dbReference type="Proteomes" id="UP001479436"/>
    </source>
</evidence>
<keyword evidence="2" id="KW-0285">Flavoprotein</keyword>